<organism evidence="3 4">
    <name type="scientific">Thalassotalea euphylliae</name>
    <dbReference type="NCBI Taxonomy" id="1655234"/>
    <lineage>
        <taxon>Bacteria</taxon>
        <taxon>Pseudomonadati</taxon>
        <taxon>Pseudomonadota</taxon>
        <taxon>Gammaproteobacteria</taxon>
        <taxon>Alteromonadales</taxon>
        <taxon>Colwelliaceae</taxon>
        <taxon>Thalassotalea</taxon>
    </lineage>
</organism>
<comment type="caution">
    <text evidence="3">The sequence shown here is derived from an EMBL/GenBank/DDBJ whole genome shotgun (WGS) entry which is preliminary data.</text>
</comment>
<dbReference type="Pfam" id="PF14317">
    <property type="entry name" value="YcxB"/>
    <property type="match status" value="1"/>
</dbReference>
<dbReference type="RefSeq" id="WP_116017074.1">
    <property type="nucleotide sequence ID" value="NZ_QUOT01000001.1"/>
</dbReference>
<sequence>MAEPFHYATTFTLDKTYLTECFDQTLVKKSLWQAYQKAIAFCVIGLVLFSVPDVSAYWPSFLIALAVIEALSVRFGRAWWVTRQLLGKSGNNQVNLEVNAEGIALTSPFIEQIYHWQSIKQLEHTEHGLIIHLEQQRQYLSKSVLSAEAIAFIEEQTFTQEHSKAAS</sequence>
<protein>
    <submittedName>
        <fullName evidence="3">YcxB family protein</fullName>
    </submittedName>
</protein>
<feature type="domain" description="YcxB-like C-terminal" evidence="2">
    <location>
        <begin position="99"/>
        <end position="155"/>
    </location>
</feature>
<evidence type="ECO:0000256" key="1">
    <source>
        <dbReference type="SAM" id="Phobius"/>
    </source>
</evidence>
<dbReference type="AlphaFoldDB" id="A0A3E0U7J4"/>
<dbReference type="InterPro" id="IPR025588">
    <property type="entry name" value="YcxB-like_C"/>
</dbReference>
<evidence type="ECO:0000313" key="3">
    <source>
        <dbReference type="EMBL" id="REL31892.1"/>
    </source>
</evidence>
<evidence type="ECO:0000259" key="2">
    <source>
        <dbReference type="Pfam" id="PF14317"/>
    </source>
</evidence>
<dbReference type="EMBL" id="QUOT01000001">
    <property type="protein sequence ID" value="REL31892.1"/>
    <property type="molecule type" value="Genomic_DNA"/>
</dbReference>
<keyword evidence="1" id="KW-1133">Transmembrane helix</keyword>
<gene>
    <name evidence="3" type="ORF">DXX94_14850</name>
</gene>
<proteinExistence type="predicted"/>
<reference evidence="4" key="1">
    <citation type="submission" date="2018-08" db="EMBL/GenBank/DDBJ databases">
        <title>Thalassotalea euphylliae genome.</title>
        <authorList>
            <person name="Summers S."/>
            <person name="Rice S.A."/>
            <person name="Freckelton M.L."/>
            <person name="Nedved B.T."/>
            <person name="Hadfield M.G."/>
        </authorList>
    </citation>
    <scope>NUCLEOTIDE SEQUENCE [LARGE SCALE GENOMIC DNA]</scope>
    <source>
        <strain evidence="4">H3</strain>
    </source>
</reference>
<dbReference type="Proteomes" id="UP000256899">
    <property type="component" value="Unassembled WGS sequence"/>
</dbReference>
<evidence type="ECO:0000313" key="4">
    <source>
        <dbReference type="Proteomes" id="UP000256899"/>
    </source>
</evidence>
<name>A0A3E0U7J4_9GAMM</name>
<keyword evidence="1" id="KW-0812">Transmembrane</keyword>
<keyword evidence="4" id="KW-1185">Reference proteome</keyword>
<accession>A0A3E0U7J4</accession>
<keyword evidence="1" id="KW-0472">Membrane</keyword>
<feature type="transmembrane region" description="Helical" evidence="1">
    <location>
        <begin position="34"/>
        <end position="51"/>
    </location>
</feature>